<feature type="transmembrane region" description="Helical" evidence="1">
    <location>
        <begin position="662"/>
        <end position="685"/>
    </location>
</feature>
<dbReference type="PANTHER" id="PTHR37947:SF1">
    <property type="entry name" value="BLL2462 PROTEIN"/>
    <property type="match status" value="1"/>
</dbReference>
<evidence type="ECO:0000313" key="3">
    <source>
        <dbReference type="Proteomes" id="UP001055102"/>
    </source>
</evidence>
<comment type="caution">
    <text evidence="2">The sequence shown here is derived from an EMBL/GenBank/DDBJ whole genome shotgun (WGS) entry which is preliminary data.</text>
</comment>
<keyword evidence="1" id="KW-0812">Transmembrane</keyword>
<dbReference type="RefSeq" id="WP_238273537.1">
    <property type="nucleotide sequence ID" value="NZ_BPQR01000001.1"/>
</dbReference>
<sequence>MLSLSFTPLLPWPVLAGLGVVAALLAGFALYARGRVAALRALVLALVLAALANPSLVREDREPVKDVAAIVVDRSGSQSLGDRPAMTDQVRAELERRFGSLASVEPRFIDVPDSRGGDDGTKLFTALGQALADVPPERLAGVVMLTDGVVHDIPASAAALGIKAPLHVLVTGHPDERDRQIKLIEAPRFGIVGRDLTVRAEVMERGGTGNATVIVRRDGVELGRRAFPTGQPFSLTTRIEHGGPNVLEIEVEPLPGELTTVNNRAVLPIEGIREKLRVLLVSGEPHQGERTWRNLLKSDANVDLVHFTILRPPEKQDGTPISELSLIAFPTRELFVQKIKDFDLIVFDRYANQSVLPSAYFDNIVRYVKEGGALLVAAGPEFASAASLARTRLASILPGDPNGRVVERPYKAKLTQTGARHPVTRALPGSDANPPAWGDWLRIVSSQTRAGLQPILSGADDQPLLTLSREEKGRVALLLSDHAWLWARGYQEGGPYLDLLRRLGHWLMKEPALEEEALRAQTTGRGREVRIERQTMADTAEPVTVTGPTGKERRIDLATAEPGLFTATFEAEELGLYTLRSGALTAFVSVGPANPRELTDVFSDTERLRTVAEATGGSVRRLSENGTTVVPRLQSVRGGRLSGGDWIGFRPSDSAVIRGVEVYPLGIGLAALALIAAALLAMWLVEGRRGQAA</sequence>
<dbReference type="EMBL" id="BPQR01000001">
    <property type="protein sequence ID" value="GJE04816.1"/>
    <property type="molecule type" value="Genomic_DNA"/>
</dbReference>
<reference evidence="2" key="2">
    <citation type="submission" date="2021-08" db="EMBL/GenBank/DDBJ databases">
        <authorList>
            <person name="Tani A."/>
            <person name="Ola A."/>
            <person name="Ogura Y."/>
            <person name="Katsura K."/>
            <person name="Hayashi T."/>
        </authorList>
    </citation>
    <scope>NUCLEOTIDE SEQUENCE</scope>
    <source>
        <strain evidence="2">LMG 23639</strain>
    </source>
</reference>
<proteinExistence type="predicted"/>
<organism evidence="2 3">
    <name type="scientific">Methylobacterium jeotgali</name>
    <dbReference type="NCBI Taxonomy" id="381630"/>
    <lineage>
        <taxon>Bacteria</taxon>
        <taxon>Pseudomonadati</taxon>
        <taxon>Pseudomonadota</taxon>
        <taxon>Alphaproteobacteria</taxon>
        <taxon>Hyphomicrobiales</taxon>
        <taxon>Methylobacteriaceae</taxon>
        <taxon>Methylobacterium</taxon>
    </lineage>
</organism>
<accession>A0ABQ4SR98</accession>
<feature type="transmembrane region" description="Helical" evidence="1">
    <location>
        <begin position="38"/>
        <end position="57"/>
    </location>
</feature>
<gene>
    <name evidence="2" type="ORF">AOPFMNJM_0108</name>
</gene>
<dbReference type="SUPFAM" id="SSF52317">
    <property type="entry name" value="Class I glutamine amidotransferase-like"/>
    <property type="match status" value="1"/>
</dbReference>
<evidence type="ECO:0000256" key="1">
    <source>
        <dbReference type="SAM" id="Phobius"/>
    </source>
</evidence>
<protein>
    <recommendedName>
        <fullName evidence="4">Glutamine amidotransferase domain-containing protein</fullName>
    </recommendedName>
</protein>
<evidence type="ECO:0000313" key="2">
    <source>
        <dbReference type="EMBL" id="GJE04816.1"/>
    </source>
</evidence>
<feature type="transmembrane region" description="Helical" evidence="1">
    <location>
        <begin position="12"/>
        <end position="31"/>
    </location>
</feature>
<evidence type="ECO:0008006" key="4">
    <source>
        <dbReference type="Google" id="ProtNLM"/>
    </source>
</evidence>
<keyword evidence="1" id="KW-1133">Transmembrane helix</keyword>
<dbReference type="Proteomes" id="UP001055102">
    <property type="component" value="Unassembled WGS sequence"/>
</dbReference>
<dbReference type="InterPro" id="IPR029062">
    <property type="entry name" value="Class_I_gatase-like"/>
</dbReference>
<name>A0ABQ4SR98_9HYPH</name>
<keyword evidence="1" id="KW-0472">Membrane</keyword>
<reference evidence="2" key="1">
    <citation type="journal article" date="2021" name="Front. Microbiol.">
        <title>Comprehensive Comparative Genomics and Phenotyping of Methylobacterium Species.</title>
        <authorList>
            <person name="Alessa O."/>
            <person name="Ogura Y."/>
            <person name="Fujitani Y."/>
            <person name="Takami H."/>
            <person name="Hayashi T."/>
            <person name="Sahin N."/>
            <person name="Tani A."/>
        </authorList>
    </citation>
    <scope>NUCLEOTIDE SEQUENCE</scope>
    <source>
        <strain evidence="2">LMG 23639</strain>
    </source>
</reference>
<dbReference type="PANTHER" id="PTHR37947">
    <property type="entry name" value="BLL2462 PROTEIN"/>
    <property type="match status" value="1"/>
</dbReference>
<keyword evidence="3" id="KW-1185">Reference proteome</keyword>
<dbReference type="Gene3D" id="3.40.50.880">
    <property type="match status" value="1"/>
</dbReference>